<dbReference type="PRINTS" id="PR00604">
    <property type="entry name" value="CYTCHRMECIAB"/>
</dbReference>
<dbReference type="InterPro" id="IPR015943">
    <property type="entry name" value="WD40/YVTN_repeat-like_dom_sf"/>
</dbReference>
<keyword evidence="15" id="KW-1185">Reference proteome</keyword>
<dbReference type="Pfam" id="PF00034">
    <property type="entry name" value="Cytochrom_C"/>
    <property type="match status" value="1"/>
</dbReference>
<dbReference type="AlphaFoldDB" id="A0A8J7SLP9"/>
<evidence type="ECO:0000256" key="12">
    <source>
        <dbReference type="SAM" id="SignalP"/>
    </source>
</evidence>
<feature type="signal peptide" evidence="12">
    <location>
        <begin position="1"/>
        <end position="27"/>
    </location>
</feature>
<evidence type="ECO:0000256" key="6">
    <source>
        <dbReference type="ARBA" id="ARBA00022723"/>
    </source>
</evidence>
<feature type="repeat" description="WD" evidence="10">
    <location>
        <begin position="205"/>
        <end position="239"/>
    </location>
</feature>
<comment type="caution">
    <text evidence="14">The sequence shown here is derived from an EMBL/GenBank/DDBJ whole genome shotgun (WGS) entry which is preliminary data.</text>
</comment>
<keyword evidence="4 10" id="KW-0853">WD repeat</keyword>
<keyword evidence="12" id="KW-0732">Signal</keyword>
<dbReference type="InterPro" id="IPR001680">
    <property type="entry name" value="WD40_rpt"/>
</dbReference>
<dbReference type="SMART" id="SM00320">
    <property type="entry name" value="WD40"/>
    <property type="match status" value="7"/>
</dbReference>
<accession>A0A8J7SLP9</accession>
<dbReference type="InterPro" id="IPR036909">
    <property type="entry name" value="Cyt_c-like_dom_sf"/>
</dbReference>
<dbReference type="GO" id="GO:0046872">
    <property type="term" value="F:metal ion binding"/>
    <property type="evidence" value="ECO:0007669"/>
    <property type="project" value="UniProtKB-KW"/>
</dbReference>
<dbReference type="PANTHER" id="PTHR22847:SF637">
    <property type="entry name" value="WD REPEAT DOMAIN 5B"/>
    <property type="match status" value="1"/>
</dbReference>
<dbReference type="Gene3D" id="2.130.10.10">
    <property type="entry name" value="YVTN repeat-like/Quinoprotein amine dehydrogenase"/>
    <property type="match status" value="2"/>
</dbReference>
<dbReference type="PROSITE" id="PS51007">
    <property type="entry name" value="CYTC"/>
    <property type="match status" value="1"/>
</dbReference>
<keyword evidence="2" id="KW-0813">Transport</keyword>
<dbReference type="PROSITE" id="PS50082">
    <property type="entry name" value="WD_REPEATS_2"/>
    <property type="match status" value="6"/>
</dbReference>
<dbReference type="CDD" id="cd00200">
    <property type="entry name" value="WD40"/>
    <property type="match status" value="1"/>
</dbReference>
<dbReference type="Proteomes" id="UP000672602">
    <property type="component" value="Unassembled WGS sequence"/>
</dbReference>
<reference evidence="14" key="1">
    <citation type="submission" date="2021-04" db="EMBL/GenBank/DDBJ databases">
        <authorList>
            <person name="Zhang D.-C."/>
        </authorList>
    </citation>
    <scope>NUCLEOTIDE SEQUENCE</scope>
    <source>
        <strain evidence="14">CGMCC 1.15697</strain>
    </source>
</reference>
<evidence type="ECO:0000256" key="5">
    <source>
        <dbReference type="ARBA" id="ARBA00022617"/>
    </source>
</evidence>
<evidence type="ECO:0000256" key="11">
    <source>
        <dbReference type="PROSITE-ProRule" id="PRU00433"/>
    </source>
</evidence>
<dbReference type="GO" id="GO:0020037">
    <property type="term" value="F:heme binding"/>
    <property type="evidence" value="ECO:0007669"/>
    <property type="project" value="InterPro"/>
</dbReference>
<organism evidence="14 15">
    <name type="scientific">Marivibrio halodurans</name>
    <dbReference type="NCBI Taxonomy" id="2039722"/>
    <lineage>
        <taxon>Bacteria</taxon>
        <taxon>Pseudomonadati</taxon>
        <taxon>Pseudomonadota</taxon>
        <taxon>Alphaproteobacteria</taxon>
        <taxon>Rhodospirillales</taxon>
        <taxon>Rhodospirillaceae</taxon>
        <taxon>Marivibrio</taxon>
    </lineage>
</organism>
<dbReference type="SUPFAM" id="SSF46626">
    <property type="entry name" value="Cytochrome c"/>
    <property type="match status" value="1"/>
</dbReference>
<keyword evidence="7" id="KW-0677">Repeat</keyword>
<dbReference type="GO" id="GO:0015979">
    <property type="term" value="P:photosynthesis"/>
    <property type="evidence" value="ECO:0007669"/>
    <property type="project" value="UniProtKB-KW"/>
</dbReference>
<evidence type="ECO:0000256" key="2">
    <source>
        <dbReference type="ARBA" id="ARBA00022448"/>
    </source>
</evidence>
<dbReference type="InterPro" id="IPR020472">
    <property type="entry name" value="WD40_PAC1"/>
</dbReference>
<evidence type="ECO:0000256" key="10">
    <source>
        <dbReference type="PROSITE-ProRule" id="PRU00221"/>
    </source>
</evidence>
<feature type="chain" id="PRO_5035245484" description="Cytochrome c domain-containing protein" evidence="12">
    <location>
        <begin position="28"/>
        <end position="467"/>
    </location>
</feature>
<evidence type="ECO:0000256" key="1">
    <source>
        <dbReference type="ARBA" id="ARBA00003590"/>
    </source>
</evidence>
<feature type="repeat" description="WD" evidence="10">
    <location>
        <begin position="240"/>
        <end position="273"/>
    </location>
</feature>
<dbReference type="Pfam" id="PF00400">
    <property type="entry name" value="WD40"/>
    <property type="match status" value="7"/>
</dbReference>
<dbReference type="SUPFAM" id="SSF50978">
    <property type="entry name" value="WD40 repeat-like"/>
    <property type="match status" value="1"/>
</dbReference>
<dbReference type="InterPro" id="IPR036322">
    <property type="entry name" value="WD40_repeat_dom_sf"/>
</dbReference>
<sequence>MAARAGWISRVLCLLPLPLLSPGTAGAGDLIGHGAPVRDIAIAPDGARAITSGFDDVAILWTLPEGTQRARLYGHDAAVNAAAFLPEGRAVTVSDDGTARIWSLDTATERAVLSGHERKVVDVAVSPDGGLIATASWDRTIRVWDAAGGVERAVLEGHEGPVNAVRFTPDGGTLISVGYDGTIRHWPIGGNDAPAGTFATVGFPINDIALLADGRRAATASADGALRLWDMESGENLREVPAHDGAMLTVAASPDGHMLATGGTDGHLFLWHLTDVGTGESEVPAVDVPLEHYRAVWSIAFTPDGATVYASGIDRVTRAFKASDGSPVEGTATPFQPIERVSRDLADSDDPVERGSFQFRKCAVCHSLDAEAPPRSGPTLDGIFGRRVGGLRGYTYSDALRAADFVWTPETVSQLFAEGPDVMLPGTKMPIQRMPDAQARADLMTFLKHATEDASQPARKEGESQAD</sequence>
<dbReference type="EMBL" id="JAGMWN010000002">
    <property type="protein sequence ID" value="MBP5856386.1"/>
    <property type="molecule type" value="Genomic_DNA"/>
</dbReference>
<dbReference type="GO" id="GO:0009055">
    <property type="term" value="F:electron transfer activity"/>
    <property type="evidence" value="ECO:0007669"/>
    <property type="project" value="InterPro"/>
</dbReference>
<dbReference type="Gene3D" id="1.10.760.10">
    <property type="entry name" value="Cytochrome c-like domain"/>
    <property type="match status" value="1"/>
</dbReference>
<keyword evidence="3" id="KW-0602">Photosynthesis</keyword>
<comment type="function">
    <text evidence="1">Cytochrome c2 is found mainly in purple, non-sulfur, photosynthetic bacteria where it functions as the electron donor to the oxidized bacteriochlorophyll in the photophosphorylation pathway. However, it may also have a role in the respiratory chain and is found in some non-photosynthetic bacteria.</text>
</comment>
<dbReference type="RefSeq" id="WP_210680965.1">
    <property type="nucleotide sequence ID" value="NZ_JAGMWN010000002.1"/>
</dbReference>
<feature type="domain" description="Cytochrome c" evidence="13">
    <location>
        <begin position="350"/>
        <end position="451"/>
    </location>
</feature>
<keyword evidence="5 11" id="KW-0349">Heme</keyword>
<evidence type="ECO:0000256" key="3">
    <source>
        <dbReference type="ARBA" id="ARBA00022531"/>
    </source>
</evidence>
<proteinExistence type="predicted"/>
<keyword evidence="8" id="KW-0249">Electron transport</keyword>
<feature type="repeat" description="WD" evidence="10">
    <location>
        <begin position="30"/>
        <end position="71"/>
    </location>
</feature>
<dbReference type="PRINTS" id="PR00320">
    <property type="entry name" value="GPROTEINBRPT"/>
</dbReference>
<name>A0A8J7SLP9_9PROT</name>
<evidence type="ECO:0000259" key="13">
    <source>
        <dbReference type="PROSITE" id="PS51007"/>
    </source>
</evidence>
<gene>
    <name evidence="14" type="ORF">KAJ83_05165</name>
</gene>
<dbReference type="InterPro" id="IPR009056">
    <property type="entry name" value="Cyt_c-like_dom"/>
</dbReference>
<feature type="repeat" description="WD" evidence="10">
    <location>
        <begin position="72"/>
        <end position="112"/>
    </location>
</feature>
<dbReference type="PROSITE" id="PS50294">
    <property type="entry name" value="WD_REPEATS_REGION"/>
    <property type="match status" value="4"/>
</dbReference>
<feature type="repeat" description="WD" evidence="10">
    <location>
        <begin position="155"/>
        <end position="186"/>
    </location>
</feature>
<evidence type="ECO:0000256" key="8">
    <source>
        <dbReference type="ARBA" id="ARBA00022982"/>
    </source>
</evidence>
<evidence type="ECO:0000313" key="15">
    <source>
        <dbReference type="Proteomes" id="UP000672602"/>
    </source>
</evidence>
<protein>
    <recommendedName>
        <fullName evidence="13">Cytochrome c domain-containing protein</fullName>
    </recommendedName>
</protein>
<keyword evidence="9 11" id="KW-0408">Iron</keyword>
<keyword evidence="6 11" id="KW-0479">Metal-binding</keyword>
<evidence type="ECO:0000256" key="9">
    <source>
        <dbReference type="ARBA" id="ARBA00023004"/>
    </source>
</evidence>
<evidence type="ECO:0000313" key="14">
    <source>
        <dbReference type="EMBL" id="MBP5856386.1"/>
    </source>
</evidence>
<feature type="repeat" description="WD" evidence="10">
    <location>
        <begin position="113"/>
        <end position="145"/>
    </location>
</feature>
<evidence type="ECO:0000256" key="7">
    <source>
        <dbReference type="ARBA" id="ARBA00022737"/>
    </source>
</evidence>
<dbReference type="PANTHER" id="PTHR22847">
    <property type="entry name" value="WD40 REPEAT PROTEIN"/>
    <property type="match status" value="1"/>
</dbReference>
<evidence type="ECO:0000256" key="4">
    <source>
        <dbReference type="ARBA" id="ARBA00022574"/>
    </source>
</evidence>
<dbReference type="InterPro" id="IPR002327">
    <property type="entry name" value="Cyt_c_1A/1B"/>
</dbReference>